<name>A0A285S1F1_9HYPH</name>
<keyword evidence="1 7" id="KW-0808">Transferase</keyword>
<dbReference type="PANTHER" id="PTHR47320:SF1">
    <property type="entry name" value="BIFUNCTIONAL URIDYLYLTRANSFERASE_URIDYLYL-REMOVING ENZYME"/>
    <property type="match status" value="1"/>
</dbReference>
<dbReference type="PROSITE" id="PS51671">
    <property type="entry name" value="ACT"/>
    <property type="match status" value="2"/>
</dbReference>
<dbReference type="InterPro" id="IPR045865">
    <property type="entry name" value="ACT-like_dom_sf"/>
</dbReference>
<dbReference type="NCBIfam" id="NF003467">
    <property type="entry name" value="PRK05092.1"/>
    <property type="match status" value="1"/>
</dbReference>
<dbReference type="PIRSF" id="PIRSF006288">
    <property type="entry name" value="PII_uridyltransf"/>
    <property type="match status" value="1"/>
</dbReference>
<comment type="similarity">
    <text evidence="7">Belongs to the GlnD family.</text>
</comment>
<evidence type="ECO:0000313" key="11">
    <source>
        <dbReference type="EMBL" id="SOC00697.1"/>
    </source>
</evidence>
<evidence type="ECO:0000256" key="5">
    <source>
        <dbReference type="ARBA" id="ARBA00022842"/>
    </source>
</evidence>
<dbReference type="EC" id="2.7.7.59" evidence="7"/>
<dbReference type="InterPro" id="IPR002934">
    <property type="entry name" value="Polymerase_NTP_transf_dom"/>
</dbReference>
<dbReference type="InterPro" id="IPR013546">
    <property type="entry name" value="PII_UdlTrfase/GS_AdlTrfase"/>
</dbReference>
<dbReference type="Pfam" id="PF24931">
    <property type="entry name" value="ACT_ACR9_3rd"/>
    <property type="match status" value="1"/>
</dbReference>
<sequence length="943" mass="105984">MTSKTPARSADPFAGLIDADDLRHRLTALTAATDGDGSDLTVRGHVLNELKAAMRDARIRVEELLFADGGGTLCAQRLSHVQDEILRVIFDFAIHHVYRVKNPSAAERMSIVAVGGYGRGTLAPGSDVDLLFLLPYKQTPWGEQIVEYILYMLWDLGLKVGHATRNIDECLRLARTDMTIRTALLEARHVWGEEPLTDELIERFDKSVVAGSGPEFIAAKLAERDARHTRQGTSRYLVEPNVKEGKGGLRDLNTLFWISKYFYRVRSGSGLVKAGVFTRSDFQRFKKGEDFLWAVRCHLHFLTGRAEERLSFDVQREIAVRLGYTQHPGMKDVERFMKHYFLVAKDVGDLTRIFCAALEEQHAKAPQPLSKLIDRIAARARRRQIQTGSPDFVIDKGRLNTASETVFEKDPVNLIRLFAIADRHAVMLHPEMLKLVRRSLKLITTQVREDPEANRLFLQVLTSRNDPETVLRKMNETGVLGRFVPDFGKVVAMMQFSMYHHYTVDEHLIRSIGVLGEIERGEAGEDHPLSTDIIKTIQNRKVLFVAMFLHDIAKGRPEDHSIAGARIARRLCPRLGLTPSETETVAWLVEHHLDMSTIAQSRDLADRKTIEDFAREVQSVERLKLLLILTVADIRAVGPNVFNGWKGQLLRTLYYECEPVLTGGHSLLPHDMRVEAAKRELAGALGAWSKDELGAYLDRHYPAYWLRVPLERKVADAEMIRAADRAGTGFSSRVVTHAFEGVTEITVLAADHPRLLSTIAGACFVAGANIVDAQIDTTTDGFALDTIYISRELPGDDDEIRRGERVCRLIEKALRGEERLPDSVARKAASRSRVKAFRVETEVLVNNSWSNRYTVLEISCLDRPGLLYDLTRAISGLNLNINSAHIATFGERAVDVFYVTDLTGQKIGNIGRQDAIRERLREAVEGEPAEEPVRRRPRRAGVA</sequence>
<dbReference type="Gene3D" id="1.10.3090.10">
    <property type="entry name" value="cca-adding enzyme, domain 2"/>
    <property type="match status" value="1"/>
</dbReference>
<dbReference type="STRING" id="538381.GCA_001696535_04445"/>
<evidence type="ECO:0000256" key="3">
    <source>
        <dbReference type="ARBA" id="ARBA00022737"/>
    </source>
</evidence>
<dbReference type="PROSITE" id="PS51831">
    <property type="entry name" value="HD"/>
    <property type="match status" value="1"/>
</dbReference>
<accession>A0A285S1F1</accession>
<keyword evidence="2 7" id="KW-0548">Nucleotidyltransferase</keyword>
<dbReference type="GO" id="GO:0008081">
    <property type="term" value="F:phosphoric diester hydrolase activity"/>
    <property type="evidence" value="ECO:0007669"/>
    <property type="project" value="UniProtKB-UniRule"/>
</dbReference>
<keyword evidence="12" id="KW-1185">Reference proteome</keyword>
<keyword evidence="6 7" id="KW-0511">Multifunctional enzyme</keyword>
<organism evidence="11 12">
    <name type="scientific">Stappia indica</name>
    <dbReference type="NCBI Taxonomy" id="538381"/>
    <lineage>
        <taxon>Bacteria</taxon>
        <taxon>Pseudomonadati</taxon>
        <taxon>Pseudomonadota</taxon>
        <taxon>Alphaproteobacteria</taxon>
        <taxon>Hyphomicrobiales</taxon>
        <taxon>Stappiaceae</taxon>
        <taxon>Stappia</taxon>
    </lineage>
</organism>
<dbReference type="Gene3D" id="3.30.70.260">
    <property type="match status" value="1"/>
</dbReference>
<feature type="region of interest" description="Uridylyltransferase" evidence="7">
    <location>
        <begin position="1"/>
        <end position="384"/>
    </location>
</feature>
<comment type="catalytic activity">
    <reaction evidence="7">
        <text>[protein-PII]-L-tyrosine + UTP = [protein-PII]-uridylyl-L-tyrosine + diphosphate</text>
        <dbReference type="Rhea" id="RHEA:13673"/>
        <dbReference type="Rhea" id="RHEA-COMP:12147"/>
        <dbReference type="Rhea" id="RHEA-COMP:12148"/>
        <dbReference type="ChEBI" id="CHEBI:33019"/>
        <dbReference type="ChEBI" id="CHEBI:46398"/>
        <dbReference type="ChEBI" id="CHEBI:46858"/>
        <dbReference type="ChEBI" id="CHEBI:90602"/>
        <dbReference type="EC" id="2.7.7.59"/>
    </reaction>
</comment>
<dbReference type="SUPFAM" id="SSF81301">
    <property type="entry name" value="Nucleotidyltransferase"/>
    <property type="match status" value="1"/>
</dbReference>
<dbReference type="InterPro" id="IPR043519">
    <property type="entry name" value="NT_sf"/>
</dbReference>
<dbReference type="Pfam" id="PF01909">
    <property type="entry name" value="NTP_transf_2"/>
    <property type="match status" value="1"/>
</dbReference>
<dbReference type="CDD" id="cd05401">
    <property type="entry name" value="NT_GlnE_GlnD_like"/>
    <property type="match status" value="1"/>
</dbReference>
<dbReference type="HAMAP" id="MF_00277">
    <property type="entry name" value="PII_uridylyl_transf"/>
    <property type="match status" value="1"/>
</dbReference>
<dbReference type="InterPro" id="IPR003607">
    <property type="entry name" value="HD/PDEase_dom"/>
</dbReference>
<evidence type="ECO:0000259" key="9">
    <source>
        <dbReference type="PROSITE" id="PS51671"/>
    </source>
</evidence>
<comment type="activity regulation">
    <text evidence="7">Uridylyltransferase (UTase) activity is inhibited by glutamine, while glutamine activates uridylyl-removing (UR) activity.</text>
</comment>
<evidence type="ECO:0000256" key="1">
    <source>
        <dbReference type="ARBA" id="ARBA00022679"/>
    </source>
</evidence>
<keyword evidence="4 7" id="KW-0378">Hydrolase</keyword>
<dbReference type="Pfam" id="PF08335">
    <property type="entry name" value="GlnD_UR_UTase"/>
    <property type="match status" value="1"/>
</dbReference>
<gene>
    <name evidence="7" type="primary">glnD</name>
    <name evidence="11" type="ORF">SAMN05421512_103334</name>
</gene>
<protein>
    <recommendedName>
        <fullName evidence="7">Bifunctional uridylyltransferase/uridylyl-removing enzyme</fullName>
        <shortName evidence="7">UTase/UR</shortName>
    </recommendedName>
    <alternativeName>
        <fullName evidence="7">Bifunctional [protein-PII] modification enzyme</fullName>
    </alternativeName>
    <alternativeName>
        <fullName evidence="7">Bifunctional nitrogen sensor protein</fullName>
    </alternativeName>
    <domain>
        <recommendedName>
            <fullName evidence="7">[Protein-PII] uridylyltransferase</fullName>
            <shortName evidence="7">PII uridylyltransferase</shortName>
            <shortName evidence="7">UTase</shortName>
            <ecNumber evidence="7">2.7.7.59</ecNumber>
        </recommendedName>
    </domain>
    <domain>
        <recommendedName>
            <fullName evidence="7">[Protein-PII]-UMP uridylyl-removing enzyme</fullName>
            <shortName evidence="7">UR</shortName>
            <ecNumber evidence="7">3.1.4.-</ecNumber>
        </recommendedName>
    </domain>
</protein>
<reference evidence="11 12" key="1">
    <citation type="submission" date="2017-08" db="EMBL/GenBank/DDBJ databases">
        <authorList>
            <person name="de Groot N.N."/>
        </authorList>
    </citation>
    <scope>NUCLEOTIDE SEQUENCE [LARGE SCALE GENOMIC DNA]</scope>
    <source>
        <strain evidence="11 12">USBA 352</strain>
    </source>
</reference>
<dbReference type="SUPFAM" id="SSF55021">
    <property type="entry name" value="ACT-like"/>
    <property type="match status" value="2"/>
</dbReference>
<evidence type="ECO:0000256" key="4">
    <source>
        <dbReference type="ARBA" id="ARBA00022801"/>
    </source>
</evidence>
<feature type="region of interest" description="Disordered" evidence="8">
    <location>
        <begin position="923"/>
        <end position="943"/>
    </location>
</feature>
<dbReference type="SMART" id="SM00471">
    <property type="entry name" value="HDc"/>
    <property type="match status" value="1"/>
</dbReference>
<dbReference type="SUPFAM" id="SSF81891">
    <property type="entry name" value="Poly A polymerase C-terminal region-like"/>
    <property type="match status" value="1"/>
</dbReference>
<dbReference type="InterPro" id="IPR010043">
    <property type="entry name" value="UTase/UR"/>
</dbReference>
<comment type="catalytic activity">
    <reaction evidence="7">
        <text>[protein-PII]-uridylyl-L-tyrosine + H2O = [protein-PII]-L-tyrosine + UMP + H(+)</text>
        <dbReference type="Rhea" id="RHEA:48600"/>
        <dbReference type="Rhea" id="RHEA-COMP:12147"/>
        <dbReference type="Rhea" id="RHEA-COMP:12148"/>
        <dbReference type="ChEBI" id="CHEBI:15377"/>
        <dbReference type="ChEBI" id="CHEBI:15378"/>
        <dbReference type="ChEBI" id="CHEBI:46858"/>
        <dbReference type="ChEBI" id="CHEBI:57865"/>
        <dbReference type="ChEBI" id="CHEBI:90602"/>
    </reaction>
</comment>
<evidence type="ECO:0000313" key="12">
    <source>
        <dbReference type="Proteomes" id="UP000219331"/>
    </source>
</evidence>
<dbReference type="GO" id="GO:0006808">
    <property type="term" value="P:regulation of nitrogen utilization"/>
    <property type="evidence" value="ECO:0007669"/>
    <property type="project" value="UniProtKB-UniRule"/>
</dbReference>
<dbReference type="Gene3D" id="3.30.460.10">
    <property type="entry name" value="Beta Polymerase, domain 2"/>
    <property type="match status" value="1"/>
</dbReference>
<feature type="domain" description="ACT" evidence="9">
    <location>
        <begin position="744"/>
        <end position="826"/>
    </location>
</feature>
<evidence type="ECO:0000256" key="8">
    <source>
        <dbReference type="SAM" id="MobiDB-lite"/>
    </source>
</evidence>
<dbReference type="CDD" id="cd04899">
    <property type="entry name" value="ACT_ACR-UUR-like_2"/>
    <property type="match status" value="1"/>
</dbReference>
<dbReference type="EC" id="3.1.4.-" evidence="7"/>
<dbReference type="InterPro" id="IPR006674">
    <property type="entry name" value="HD_domain"/>
</dbReference>
<comment type="domain">
    <text evidence="7">Has four distinct domains: an N-terminal nucleotidyltransferase (NT) domain responsible for UTase activity, a central HD domain that encodes UR activity, and two C-terminal ACT domains that seem to have a role in glutamine sensing.</text>
</comment>
<comment type="function">
    <text evidence="7">Modifies, by uridylylation and deuridylylation, the PII regulatory proteins (GlnB and homologs), in response to the nitrogen status of the cell that GlnD senses through the glutamine level. Under low glutamine levels, catalyzes the conversion of the PII proteins and UTP to PII-UMP and PPi, while under higher glutamine levels, GlnD hydrolyzes PII-UMP to PII and UMP (deuridylylation). Thus, controls uridylylation state and activity of the PII proteins, and plays an important role in the regulation of nitrogen metabolism.</text>
</comment>
<dbReference type="CDD" id="cd00077">
    <property type="entry name" value="HDc"/>
    <property type="match status" value="1"/>
</dbReference>
<keyword evidence="3" id="KW-0677">Repeat</keyword>
<dbReference type="CDD" id="cd04900">
    <property type="entry name" value="ACT_UUR-like_1"/>
    <property type="match status" value="1"/>
</dbReference>
<evidence type="ECO:0000256" key="2">
    <source>
        <dbReference type="ARBA" id="ARBA00022695"/>
    </source>
</evidence>
<feature type="domain" description="HD" evidence="10">
    <location>
        <begin position="504"/>
        <end position="626"/>
    </location>
</feature>
<evidence type="ECO:0000256" key="7">
    <source>
        <dbReference type="HAMAP-Rule" id="MF_00277"/>
    </source>
</evidence>
<evidence type="ECO:0000256" key="6">
    <source>
        <dbReference type="ARBA" id="ARBA00023268"/>
    </source>
</evidence>
<dbReference type="GO" id="GO:0008773">
    <property type="term" value="F:[protein-PII] uridylyltransferase activity"/>
    <property type="evidence" value="ECO:0007669"/>
    <property type="project" value="UniProtKB-UniRule"/>
</dbReference>
<dbReference type="OrthoDB" id="9758038at2"/>
<dbReference type="SUPFAM" id="SSF81593">
    <property type="entry name" value="Nucleotidyltransferase substrate binding subunit/domain"/>
    <property type="match status" value="1"/>
</dbReference>
<dbReference type="EMBL" id="OBML01000003">
    <property type="protein sequence ID" value="SOC00697.1"/>
    <property type="molecule type" value="Genomic_DNA"/>
</dbReference>
<dbReference type="RefSeq" id="WP_097174387.1">
    <property type="nucleotide sequence ID" value="NZ_OBML01000003.1"/>
</dbReference>
<feature type="region of interest" description="Uridylyl-removing" evidence="7">
    <location>
        <begin position="385"/>
        <end position="743"/>
    </location>
</feature>
<dbReference type="PANTHER" id="PTHR47320">
    <property type="entry name" value="BIFUNCTIONAL URIDYLYLTRANSFERASE/URIDYLYL-REMOVING ENZYME"/>
    <property type="match status" value="1"/>
</dbReference>
<feature type="domain" description="ACT" evidence="9">
    <location>
        <begin position="855"/>
        <end position="938"/>
    </location>
</feature>
<dbReference type="NCBIfam" id="TIGR01693">
    <property type="entry name" value="UTase_glnD"/>
    <property type="match status" value="1"/>
</dbReference>
<proteinExistence type="inferred from homology"/>
<dbReference type="Pfam" id="PF01966">
    <property type="entry name" value="HD"/>
    <property type="match status" value="1"/>
</dbReference>
<dbReference type="InterPro" id="IPR002912">
    <property type="entry name" value="ACT_dom"/>
</dbReference>
<dbReference type="Proteomes" id="UP000219331">
    <property type="component" value="Unassembled WGS sequence"/>
</dbReference>
<dbReference type="AlphaFoldDB" id="A0A285S1F1"/>
<comment type="cofactor">
    <cofactor evidence="7">
        <name>Mg(2+)</name>
        <dbReference type="ChEBI" id="CHEBI:18420"/>
    </cofactor>
</comment>
<evidence type="ECO:0000259" key="10">
    <source>
        <dbReference type="PROSITE" id="PS51831"/>
    </source>
</evidence>
<keyword evidence="5 7" id="KW-0460">Magnesium</keyword>